<evidence type="ECO:0000313" key="9">
    <source>
        <dbReference type="Proteomes" id="UP000245207"/>
    </source>
</evidence>
<evidence type="ECO:0000256" key="6">
    <source>
        <dbReference type="RuleBase" id="RU003345"/>
    </source>
</evidence>
<dbReference type="Gene3D" id="3.40.605.10">
    <property type="entry name" value="Aldehyde Dehydrogenase, Chain A, domain 1"/>
    <property type="match status" value="2"/>
</dbReference>
<feature type="active site" evidence="5">
    <location>
        <position position="643"/>
    </location>
</feature>
<protein>
    <submittedName>
        <fullName evidence="8">Aldehyde/histidinol dehydrogenase</fullName>
    </submittedName>
</protein>
<evidence type="ECO:0000256" key="2">
    <source>
        <dbReference type="ARBA" id="ARBA00011881"/>
    </source>
</evidence>
<comment type="subunit">
    <text evidence="2">Homotetramer.</text>
</comment>
<dbReference type="InterPro" id="IPR016161">
    <property type="entry name" value="Ald_DH/histidinol_DH"/>
</dbReference>
<dbReference type="FunFam" id="3.40.309.10:FF:000065">
    <property type="entry name" value="Aldehyde dehydrogenase3"/>
    <property type="match status" value="1"/>
</dbReference>
<keyword evidence="9" id="KW-1185">Reference proteome</keyword>
<dbReference type="Pfam" id="PF00171">
    <property type="entry name" value="Aldedh"/>
    <property type="match status" value="4"/>
</dbReference>
<accession>A0A2U1QFD1</accession>
<dbReference type="InterPro" id="IPR016163">
    <property type="entry name" value="Ald_DH_C"/>
</dbReference>
<name>A0A2U1QFD1_ARTAN</name>
<dbReference type="EMBL" id="PKPP01000165">
    <property type="protein sequence ID" value="PWA96688.1"/>
    <property type="molecule type" value="Genomic_DNA"/>
</dbReference>
<proteinExistence type="inferred from homology"/>
<evidence type="ECO:0000259" key="7">
    <source>
        <dbReference type="Pfam" id="PF00171"/>
    </source>
</evidence>
<dbReference type="GO" id="GO:0004029">
    <property type="term" value="F:aldehyde dehydrogenase (NAD+) activity"/>
    <property type="evidence" value="ECO:0007669"/>
    <property type="project" value="UniProtKB-ARBA"/>
</dbReference>
<feature type="domain" description="Aldehyde dehydrogenase" evidence="7">
    <location>
        <begin position="675"/>
        <end position="820"/>
    </location>
</feature>
<reference evidence="8 9" key="1">
    <citation type="journal article" date="2018" name="Mol. Plant">
        <title>The genome of Artemisia annua provides insight into the evolution of Asteraceae family and artemisinin biosynthesis.</title>
        <authorList>
            <person name="Shen Q."/>
            <person name="Zhang L."/>
            <person name="Liao Z."/>
            <person name="Wang S."/>
            <person name="Yan T."/>
            <person name="Shi P."/>
            <person name="Liu M."/>
            <person name="Fu X."/>
            <person name="Pan Q."/>
            <person name="Wang Y."/>
            <person name="Lv Z."/>
            <person name="Lu X."/>
            <person name="Zhang F."/>
            <person name="Jiang W."/>
            <person name="Ma Y."/>
            <person name="Chen M."/>
            <person name="Hao X."/>
            <person name="Li L."/>
            <person name="Tang Y."/>
            <person name="Lv G."/>
            <person name="Zhou Y."/>
            <person name="Sun X."/>
            <person name="Brodelius P.E."/>
            <person name="Rose J.K.C."/>
            <person name="Tang K."/>
        </authorList>
    </citation>
    <scope>NUCLEOTIDE SEQUENCE [LARGE SCALE GENOMIC DNA]</scope>
    <source>
        <strain evidence="9">cv. Huhao1</strain>
        <tissue evidence="8">Leaf</tissue>
    </source>
</reference>
<dbReference type="GO" id="GO:0019752">
    <property type="term" value="P:carboxylic acid metabolic process"/>
    <property type="evidence" value="ECO:0007669"/>
    <property type="project" value="UniProtKB-ARBA"/>
</dbReference>
<evidence type="ECO:0000313" key="8">
    <source>
        <dbReference type="EMBL" id="PWA96688.1"/>
    </source>
</evidence>
<gene>
    <name evidence="8" type="ORF">CTI12_AA036960</name>
</gene>
<dbReference type="InterPro" id="IPR016162">
    <property type="entry name" value="Ald_DH_N"/>
</dbReference>
<evidence type="ECO:0000256" key="5">
    <source>
        <dbReference type="PROSITE-ProRule" id="PRU10007"/>
    </source>
</evidence>
<dbReference type="OrthoDB" id="310895at2759"/>
<dbReference type="InterPro" id="IPR029510">
    <property type="entry name" value="Ald_DH_CS_GLU"/>
</dbReference>
<dbReference type="FunFam" id="3.40.309.10:FF:000001">
    <property type="entry name" value="Mitochondrial aldehyde dehydrogenase 2"/>
    <property type="match status" value="1"/>
</dbReference>
<sequence>MSQVHNNGNSKYSDKIPKIKFTKLFINGEFVDSVSRKTFETIDPRTEEVIANIAEGDKEDVDLAVKAAREAFEHGPWPRMSGSERGRIMMKFLQLAEENIEELAALDTLDAGKLFELGKAAEIPGAFNILRYYAGAADKIHGKTLRMANQLQGYTLHEPVGVVGHIIPWNYPIGMFLMKTSPALAAGCTMLVKPAEQSPLSALYLAHLVKLAGIPDGVINVVTGYGETAGAAISSHMDIDCVSFTGSTEVGRVVMQAAAASNLKAVSLELGGKAPLIVFDDVDVDSTINIALMGGFANKGEYCVCSSRILVQEGLYDEFVTKFALYAKGMIVGDPFDPSTHQGPQVDKQQYEKVLSYIEHGKRQGAALLTGGKPCGEKGYYIEPTIFSDVTDDMLIATDEIFGPVVSVIKFKYAPIHKTIEEAILKANSTCYGLAAGIATKDLNIANTVSRSIRAGIVWINCYLAFDVSCPYGGYKMSGFGRDLGMEGLYKKIEEAITRANSTRYGLAAGIATKDLNIANTVSRSIRGGIVWIKPRLPLWRLQNERIRKRIRYGRLIQLYKYLQVKAVVTPVHNSLLGFELNMNLAGVPDGVINVVNGFGKTAGAAVSSHMDIDMVTFTGSTEVGRTVMQAAALSNLKPVSLELGGKSPLIVFDDADVDKAAEFAILGNFTNKNNKQQYDKVLSCIDHGKKEGATLVTGGKPFGKKGYYIEPTLFTNVTDDMTIAKEEIFGPVISVLKFKTVEEVIKRANATKYGLASGVFTKNIDVVNTVSRSIRAGAVWVNCFLAIDRDAPHGGYKMSGFGREQGLEALEHYLQIKTVATPIYDSPWL</sequence>
<dbReference type="Proteomes" id="UP000245207">
    <property type="component" value="Unassembled WGS sequence"/>
</dbReference>
<feature type="active site" evidence="5">
    <location>
        <position position="269"/>
    </location>
</feature>
<organism evidence="8 9">
    <name type="scientific">Artemisia annua</name>
    <name type="common">Sweet wormwood</name>
    <dbReference type="NCBI Taxonomy" id="35608"/>
    <lineage>
        <taxon>Eukaryota</taxon>
        <taxon>Viridiplantae</taxon>
        <taxon>Streptophyta</taxon>
        <taxon>Embryophyta</taxon>
        <taxon>Tracheophyta</taxon>
        <taxon>Spermatophyta</taxon>
        <taxon>Magnoliopsida</taxon>
        <taxon>eudicotyledons</taxon>
        <taxon>Gunneridae</taxon>
        <taxon>Pentapetalae</taxon>
        <taxon>asterids</taxon>
        <taxon>campanulids</taxon>
        <taxon>Asterales</taxon>
        <taxon>Asteraceae</taxon>
        <taxon>Asteroideae</taxon>
        <taxon>Anthemideae</taxon>
        <taxon>Artemisiinae</taxon>
        <taxon>Artemisia</taxon>
    </lineage>
</organism>
<dbReference type="FunFam" id="3.40.605.10:FF:000011">
    <property type="entry name" value="ALD5p Mitochondrial aldehyde dehydrogenase"/>
    <property type="match status" value="1"/>
</dbReference>
<feature type="domain" description="Aldehyde dehydrogenase" evidence="7">
    <location>
        <begin position="30"/>
        <end position="489"/>
    </location>
</feature>
<dbReference type="STRING" id="35608.A0A2U1QFD1"/>
<feature type="domain" description="Aldehyde dehydrogenase" evidence="7">
    <location>
        <begin position="584"/>
        <end position="673"/>
    </location>
</feature>
<dbReference type="InterPro" id="IPR015590">
    <property type="entry name" value="Aldehyde_DH_dom"/>
</dbReference>
<comment type="caution">
    <text evidence="8">The sequence shown here is derived from an EMBL/GenBank/DDBJ whole genome shotgun (WGS) entry which is preliminary data.</text>
</comment>
<evidence type="ECO:0000256" key="4">
    <source>
        <dbReference type="ARBA" id="ARBA00023027"/>
    </source>
</evidence>
<dbReference type="SUPFAM" id="SSF53720">
    <property type="entry name" value="ALDH-like"/>
    <property type="match status" value="3"/>
</dbReference>
<dbReference type="Gene3D" id="3.40.309.10">
    <property type="entry name" value="Aldehyde Dehydrogenase, Chain A, domain 2"/>
    <property type="match status" value="3"/>
</dbReference>
<dbReference type="PANTHER" id="PTHR11699">
    <property type="entry name" value="ALDEHYDE DEHYDROGENASE-RELATED"/>
    <property type="match status" value="1"/>
</dbReference>
<dbReference type="GO" id="GO:0005739">
    <property type="term" value="C:mitochondrion"/>
    <property type="evidence" value="ECO:0007669"/>
    <property type="project" value="UniProtKB-ARBA"/>
</dbReference>
<keyword evidence="4" id="KW-0520">NAD</keyword>
<dbReference type="PROSITE" id="PS00687">
    <property type="entry name" value="ALDEHYDE_DEHYDR_GLU"/>
    <property type="match status" value="2"/>
</dbReference>
<keyword evidence="3 6" id="KW-0560">Oxidoreductase</keyword>
<comment type="similarity">
    <text evidence="1 6">Belongs to the aldehyde dehydrogenase family.</text>
</comment>
<evidence type="ECO:0000256" key="1">
    <source>
        <dbReference type="ARBA" id="ARBA00009986"/>
    </source>
</evidence>
<dbReference type="AlphaFoldDB" id="A0A2U1QFD1"/>
<feature type="domain" description="Aldehyde dehydrogenase" evidence="7">
    <location>
        <begin position="490"/>
        <end position="533"/>
    </location>
</feature>
<evidence type="ECO:0000256" key="3">
    <source>
        <dbReference type="ARBA" id="ARBA00023002"/>
    </source>
</evidence>